<keyword evidence="3" id="KW-1185">Reference proteome</keyword>
<proteinExistence type="predicted"/>
<name>A0AAE0LAG0_9CHLO</name>
<dbReference type="Proteomes" id="UP001190700">
    <property type="component" value="Unassembled WGS sequence"/>
</dbReference>
<sequence>MLWSAGDFTSDAETKGLRISIMAVNAFGEAGKVAARRRSNFLVSFVSDNKRNSQIESENKRSSQIDGGNKRSSTVSMADEHEVDEGIEDVDNEAVEKEAEQVLQRCQEQRRTSLKQMLSTRLERRPSVVDVMERNVLQMDVTTIDTTGTTGAPKRRPSVAEYVEAAPGAPSVDHRSSSVQMSFRACYGGARQ</sequence>
<feature type="compositionally biased region" description="Basic and acidic residues" evidence="1">
    <location>
        <begin position="52"/>
        <end position="63"/>
    </location>
</feature>
<dbReference type="EMBL" id="LGRX02005670">
    <property type="protein sequence ID" value="KAK3278028.1"/>
    <property type="molecule type" value="Genomic_DNA"/>
</dbReference>
<protein>
    <submittedName>
        <fullName evidence="2">Uncharacterized protein</fullName>
    </submittedName>
</protein>
<gene>
    <name evidence="2" type="ORF">CYMTET_14003</name>
</gene>
<accession>A0AAE0LAG0</accession>
<reference evidence="2 3" key="1">
    <citation type="journal article" date="2015" name="Genome Biol. Evol.">
        <title>Comparative Genomics of a Bacterivorous Green Alga Reveals Evolutionary Causalities and Consequences of Phago-Mixotrophic Mode of Nutrition.</title>
        <authorList>
            <person name="Burns J.A."/>
            <person name="Paasch A."/>
            <person name="Narechania A."/>
            <person name="Kim E."/>
        </authorList>
    </citation>
    <scope>NUCLEOTIDE SEQUENCE [LARGE SCALE GENOMIC DNA]</scope>
    <source>
        <strain evidence="2 3">PLY_AMNH</strain>
    </source>
</reference>
<feature type="compositionally biased region" description="Polar residues" evidence="1">
    <location>
        <begin position="64"/>
        <end position="76"/>
    </location>
</feature>
<feature type="region of interest" description="Disordered" evidence="1">
    <location>
        <begin position="52"/>
        <end position="90"/>
    </location>
</feature>
<comment type="caution">
    <text evidence="2">The sequence shown here is derived from an EMBL/GenBank/DDBJ whole genome shotgun (WGS) entry which is preliminary data.</text>
</comment>
<dbReference type="AlphaFoldDB" id="A0AAE0LAG0"/>
<evidence type="ECO:0000313" key="3">
    <source>
        <dbReference type="Proteomes" id="UP001190700"/>
    </source>
</evidence>
<organism evidence="2 3">
    <name type="scientific">Cymbomonas tetramitiformis</name>
    <dbReference type="NCBI Taxonomy" id="36881"/>
    <lineage>
        <taxon>Eukaryota</taxon>
        <taxon>Viridiplantae</taxon>
        <taxon>Chlorophyta</taxon>
        <taxon>Pyramimonadophyceae</taxon>
        <taxon>Pyramimonadales</taxon>
        <taxon>Pyramimonadaceae</taxon>
        <taxon>Cymbomonas</taxon>
    </lineage>
</organism>
<feature type="compositionally biased region" description="Acidic residues" evidence="1">
    <location>
        <begin position="81"/>
        <end position="90"/>
    </location>
</feature>
<evidence type="ECO:0000256" key="1">
    <source>
        <dbReference type="SAM" id="MobiDB-lite"/>
    </source>
</evidence>
<evidence type="ECO:0000313" key="2">
    <source>
        <dbReference type="EMBL" id="KAK3278028.1"/>
    </source>
</evidence>